<protein>
    <submittedName>
        <fullName evidence="1">Uncharacterized protein</fullName>
    </submittedName>
</protein>
<keyword evidence="2" id="KW-1185">Reference proteome</keyword>
<sequence length="209" mass="22396">MEFELLLSLYHHPPFPSRLSPPPVSPQPPAAASGAHIHSISSLAVAPTSLHLFHDITHAVSYTTRTFHAGEHVDRSIDRLLAVKPSRDVAVAAASRTLPTTPLTNGFTSELGARWVPTHLDGSARLSPPSRAHPLQNPLLPRHRLILSSSSRVSVYAHDRIVDATLVGSCTLPGAACDVKAASATLCRLANTEPVNRFTKFSSQSLCDS</sequence>
<dbReference type="EMBL" id="NHYE01005355">
    <property type="protein sequence ID" value="PPQ74229.1"/>
    <property type="molecule type" value="Genomic_DNA"/>
</dbReference>
<evidence type="ECO:0000313" key="2">
    <source>
        <dbReference type="Proteomes" id="UP000284706"/>
    </source>
</evidence>
<name>A0A409W6Q6_9AGAR</name>
<reference evidence="1 2" key="1">
    <citation type="journal article" date="2018" name="Evol. Lett.">
        <title>Horizontal gene cluster transfer increased hallucinogenic mushroom diversity.</title>
        <authorList>
            <person name="Reynolds H.T."/>
            <person name="Vijayakumar V."/>
            <person name="Gluck-Thaler E."/>
            <person name="Korotkin H.B."/>
            <person name="Matheny P.B."/>
            <person name="Slot J.C."/>
        </authorList>
    </citation>
    <scope>NUCLEOTIDE SEQUENCE [LARGE SCALE GENOMIC DNA]</scope>
    <source>
        <strain evidence="1 2">SRW20</strain>
    </source>
</reference>
<dbReference type="AlphaFoldDB" id="A0A409W6Q6"/>
<proteinExistence type="predicted"/>
<dbReference type="Proteomes" id="UP000284706">
    <property type="component" value="Unassembled WGS sequence"/>
</dbReference>
<organism evidence="1 2">
    <name type="scientific">Gymnopilus dilepis</name>
    <dbReference type="NCBI Taxonomy" id="231916"/>
    <lineage>
        <taxon>Eukaryota</taxon>
        <taxon>Fungi</taxon>
        <taxon>Dikarya</taxon>
        <taxon>Basidiomycota</taxon>
        <taxon>Agaricomycotina</taxon>
        <taxon>Agaricomycetes</taxon>
        <taxon>Agaricomycetidae</taxon>
        <taxon>Agaricales</taxon>
        <taxon>Agaricineae</taxon>
        <taxon>Hymenogastraceae</taxon>
        <taxon>Gymnopilus</taxon>
    </lineage>
</organism>
<comment type="caution">
    <text evidence="1">The sequence shown here is derived from an EMBL/GenBank/DDBJ whole genome shotgun (WGS) entry which is preliminary data.</text>
</comment>
<accession>A0A409W6Q6</accession>
<gene>
    <name evidence="1" type="ORF">CVT26_004363</name>
</gene>
<evidence type="ECO:0000313" key="1">
    <source>
        <dbReference type="EMBL" id="PPQ74229.1"/>
    </source>
</evidence>
<dbReference type="InParanoid" id="A0A409W6Q6"/>